<feature type="region of interest" description="Disordered" evidence="1">
    <location>
        <begin position="124"/>
        <end position="202"/>
    </location>
</feature>
<comment type="caution">
    <text evidence="2">The sequence shown here is derived from an EMBL/GenBank/DDBJ whole genome shotgun (WGS) entry which is preliminary data.</text>
</comment>
<name>A0AAD4QF51_9AGAM</name>
<proteinExistence type="predicted"/>
<evidence type="ECO:0000313" key="3">
    <source>
        <dbReference type="Proteomes" id="UP001203297"/>
    </source>
</evidence>
<protein>
    <submittedName>
        <fullName evidence="2">Uncharacterized protein</fullName>
    </submittedName>
</protein>
<organism evidence="2 3">
    <name type="scientific">Multifurca ochricompacta</name>
    <dbReference type="NCBI Taxonomy" id="376703"/>
    <lineage>
        <taxon>Eukaryota</taxon>
        <taxon>Fungi</taxon>
        <taxon>Dikarya</taxon>
        <taxon>Basidiomycota</taxon>
        <taxon>Agaricomycotina</taxon>
        <taxon>Agaricomycetes</taxon>
        <taxon>Russulales</taxon>
        <taxon>Russulaceae</taxon>
        <taxon>Multifurca</taxon>
    </lineage>
</organism>
<dbReference type="Proteomes" id="UP001203297">
    <property type="component" value="Unassembled WGS sequence"/>
</dbReference>
<feature type="compositionally biased region" description="Basic and acidic residues" evidence="1">
    <location>
        <begin position="148"/>
        <end position="159"/>
    </location>
</feature>
<feature type="region of interest" description="Disordered" evidence="1">
    <location>
        <begin position="24"/>
        <end position="71"/>
    </location>
</feature>
<accession>A0AAD4QF51</accession>
<dbReference type="EMBL" id="WTXG01000160">
    <property type="protein sequence ID" value="KAI0291377.1"/>
    <property type="molecule type" value="Genomic_DNA"/>
</dbReference>
<reference evidence="2" key="1">
    <citation type="journal article" date="2022" name="New Phytol.">
        <title>Evolutionary transition to the ectomycorrhizal habit in the genomes of a hyperdiverse lineage of mushroom-forming fungi.</title>
        <authorList>
            <person name="Looney B."/>
            <person name="Miyauchi S."/>
            <person name="Morin E."/>
            <person name="Drula E."/>
            <person name="Courty P.E."/>
            <person name="Kohler A."/>
            <person name="Kuo A."/>
            <person name="LaButti K."/>
            <person name="Pangilinan J."/>
            <person name="Lipzen A."/>
            <person name="Riley R."/>
            <person name="Andreopoulos W."/>
            <person name="He G."/>
            <person name="Johnson J."/>
            <person name="Nolan M."/>
            <person name="Tritt A."/>
            <person name="Barry K.W."/>
            <person name="Grigoriev I.V."/>
            <person name="Nagy L.G."/>
            <person name="Hibbett D."/>
            <person name="Henrissat B."/>
            <person name="Matheny P.B."/>
            <person name="Labbe J."/>
            <person name="Martin F.M."/>
        </authorList>
    </citation>
    <scope>NUCLEOTIDE SEQUENCE</scope>
    <source>
        <strain evidence="2">BPL690</strain>
    </source>
</reference>
<evidence type="ECO:0000313" key="2">
    <source>
        <dbReference type="EMBL" id="KAI0291377.1"/>
    </source>
</evidence>
<evidence type="ECO:0000256" key="1">
    <source>
        <dbReference type="SAM" id="MobiDB-lite"/>
    </source>
</evidence>
<dbReference type="AlphaFoldDB" id="A0AAD4QF51"/>
<keyword evidence="3" id="KW-1185">Reference proteome</keyword>
<gene>
    <name evidence="2" type="ORF">B0F90DRAFT_1823914</name>
</gene>
<sequence length="218" mass="24867">MYGFSAWQQGLFFLENFSFPYEAMAHSSPSPRNEESLAADTNSNHNSDDDNNDDNDAKSKLPTHQRSLSGSVVEEASLDVRIWDWSTHVYNATSTLSEEEDERVDPYLHKVDRKATIIVTLPTPAYMKEQQDDIPSPPRPLPTPSRSSETHHNQREQQRRVSLQTMLPAHHHPHRSVLEGGVWESASSSDDDEDEDGSGLDDDWHQFRVEWIDFNAAH</sequence>
<feature type="compositionally biased region" description="Acidic residues" evidence="1">
    <location>
        <begin position="189"/>
        <end position="201"/>
    </location>
</feature>